<reference evidence="1 2" key="1">
    <citation type="submission" date="2017-08" db="EMBL/GenBank/DDBJ databases">
        <title>Complete Genome Sequence of Bacillus kochii Oregon-R-modENCODE STRAIN BDGP4, isolated from Drosophila melanogaster gut.</title>
        <authorList>
            <person name="Wan K.H."/>
            <person name="Yu C."/>
            <person name="Park S."/>
            <person name="Hammonds A.S."/>
            <person name="Booth B.W."/>
            <person name="Celniker S.E."/>
        </authorList>
    </citation>
    <scope>NUCLEOTIDE SEQUENCE [LARGE SCALE GENOMIC DNA]</scope>
    <source>
        <strain evidence="1 2">BDGP4</strain>
    </source>
</reference>
<keyword evidence="2" id="KW-1185">Reference proteome</keyword>
<name>A0A248TGZ1_9BACI</name>
<organism evidence="1 2">
    <name type="scientific">Cytobacillus kochii</name>
    <dbReference type="NCBI Taxonomy" id="859143"/>
    <lineage>
        <taxon>Bacteria</taxon>
        <taxon>Bacillati</taxon>
        <taxon>Bacillota</taxon>
        <taxon>Bacilli</taxon>
        <taxon>Bacillales</taxon>
        <taxon>Bacillaceae</taxon>
        <taxon>Cytobacillus</taxon>
    </lineage>
</organism>
<accession>A0A248TGZ1</accession>
<evidence type="ECO:0000313" key="1">
    <source>
        <dbReference type="EMBL" id="ASV67445.1"/>
    </source>
</evidence>
<proteinExistence type="predicted"/>
<dbReference type="AlphaFoldDB" id="A0A248TGZ1"/>
<gene>
    <name evidence="1" type="ORF">CKF48_08945</name>
</gene>
<protein>
    <submittedName>
        <fullName evidence="1">Uncharacterized protein</fullName>
    </submittedName>
</protein>
<evidence type="ECO:0000313" key="2">
    <source>
        <dbReference type="Proteomes" id="UP000215137"/>
    </source>
</evidence>
<dbReference type="Proteomes" id="UP000215137">
    <property type="component" value="Chromosome"/>
</dbReference>
<dbReference type="EMBL" id="CP022983">
    <property type="protein sequence ID" value="ASV67445.1"/>
    <property type="molecule type" value="Genomic_DNA"/>
</dbReference>
<dbReference type="KEGG" id="bko:CKF48_08945"/>
<sequence>MNQTVTFSMQVKGMSSPLTETFTLEELSLHKQMSTEELENRVDAIFQTWVWSHISFSRTINH</sequence>
<dbReference type="RefSeq" id="WP_095371019.1">
    <property type="nucleotide sequence ID" value="NZ_CP022983.1"/>
</dbReference>